<proteinExistence type="predicted"/>
<dbReference type="AlphaFoldDB" id="A0A6B9F1T8"/>
<dbReference type="KEGG" id="hra:EI982_04745"/>
<accession>A0A6B9F1T8</accession>
<feature type="compositionally biased region" description="Polar residues" evidence="1">
    <location>
        <begin position="43"/>
        <end position="52"/>
    </location>
</feature>
<dbReference type="Pfam" id="PF23434">
    <property type="entry name" value="DUF7120"/>
    <property type="match status" value="1"/>
</dbReference>
<organism evidence="2 3">
    <name type="scientific">Haloplanus rallus</name>
    <dbReference type="NCBI Taxonomy" id="1816183"/>
    <lineage>
        <taxon>Archaea</taxon>
        <taxon>Methanobacteriati</taxon>
        <taxon>Methanobacteriota</taxon>
        <taxon>Stenosarchaea group</taxon>
        <taxon>Halobacteria</taxon>
        <taxon>Halobacteriales</taxon>
        <taxon>Haloferacaceae</taxon>
        <taxon>Haloplanus</taxon>
    </lineage>
</organism>
<gene>
    <name evidence="2" type="ORF">EI982_04745</name>
</gene>
<dbReference type="GeneID" id="99245296"/>
<protein>
    <submittedName>
        <fullName evidence="2">CopG family transcriptional regulator</fullName>
    </submittedName>
</protein>
<dbReference type="Proteomes" id="UP000428325">
    <property type="component" value="Chromosome"/>
</dbReference>
<reference evidence="2 3" key="1">
    <citation type="submission" date="2018-12" db="EMBL/GenBank/DDBJ databases">
        <title>Complete genome sequence of Haloplanus rallus MBLA0036.</title>
        <authorList>
            <person name="Nam Y.-d."/>
            <person name="Kang J."/>
            <person name="Chung W.-H."/>
            <person name="Park Y.S."/>
        </authorList>
    </citation>
    <scope>NUCLEOTIDE SEQUENCE [LARGE SCALE GENOMIC DNA]</scope>
    <source>
        <strain evidence="2 3">MBLA0036</strain>
    </source>
</reference>
<evidence type="ECO:0000313" key="3">
    <source>
        <dbReference type="Proteomes" id="UP000428325"/>
    </source>
</evidence>
<dbReference type="OrthoDB" id="298109at2157"/>
<name>A0A6B9F1T8_9EURY</name>
<dbReference type="InterPro" id="IPR055544">
    <property type="entry name" value="DUF7120"/>
</dbReference>
<sequence length="80" mass="8980">MPSAEISLPDDVDIEIRQLVEEGEFINRDQAVEELLSLGVSAYTTDDSPNQTTDEDLFTQVVDDQQDPAIRNESDDEHTL</sequence>
<evidence type="ECO:0000256" key="1">
    <source>
        <dbReference type="SAM" id="MobiDB-lite"/>
    </source>
</evidence>
<feature type="region of interest" description="Disordered" evidence="1">
    <location>
        <begin position="43"/>
        <end position="80"/>
    </location>
</feature>
<dbReference type="RefSeq" id="WP_157688375.1">
    <property type="nucleotide sequence ID" value="NZ_CP034345.1"/>
</dbReference>
<evidence type="ECO:0000313" key="2">
    <source>
        <dbReference type="EMBL" id="QGX94138.1"/>
    </source>
</evidence>
<feature type="compositionally biased region" description="Basic and acidic residues" evidence="1">
    <location>
        <begin position="70"/>
        <end position="80"/>
    </location>
</feature>
<keyword evidence="3" id="KW-1185">Reference proteome</keyword>
<dbReference type="EMBL" id="CP034345">
    <property type="protein sequence ID" value="QGX94138.1"/>
    <property type="molecule type" value="Genomic_DNA"/>
</dbReference>